<dbReference type="SUPFAM" id="SSF48613">
    <property type="entry name" value="Heme oxygenase-like"/>
    <property type="match status" value="1"/>
</dbReference>
<evidence type="ECO:0000313" key="2">
    <source>
        <dbReference type="Proteomes" id="UP000239532"/>
    </source>
</evidence>
<dbReference type="GO" id="GO:0006788">
    <property type="term" value="P:heme oxidation"/>
    <property type="evidence" value="ECO:0007669"/>
    <property type="project" value="InterPro"/>
</dbReference>
<comment type="caution">
    <text evidence="1">The sequence shown here is derived from an EMBL/GenBank/DDBJ whole genome shotgun (WGS) entry which is preliminary data.</text>
</comment>
<dbReference type="EMBL" id="MQUC01000003">
    <property type="protein sequence ID" value="PRP67650.1"/>
    <property type="molecule type" value="Genomic_DNA"/>
</dbReference>
<dbReference type="AlphaFoldDB" id="A0A2S9WVY0"/>
<gene>
    <name evidence="1" type="ORF">BST86_11395</name>
</gene>
<dbReference type="Proteomes" id="UP000239532">
    <property type="component" value="Unassembled WGS sequence"/>
</dbReference>
<dbReference type="CDD" id="cd19166">
    <property type="entry name" value="HemeO-bac"/>
    <property type="match status" value="1"/>
</dbReference>
<dbReference type="InterPro" id="IPR016084">
    <property type="entry name" value="Haem_Oase-like_multi-hlx"/>
</dbReference>
<dbReference type="RefSeq" id="WP_105983359.1">
    <property type="nucleotide sequence ID" value="NZ_MQUC01000003.1"/>
</dbReference>
<accession>A0A2S9WVY0</accession>
<sequence>MTILELLRKETRDAHIELEQVSGAAKILDHTINLEQYVKILQANYIAYAKAESQLVPLQNESIAAWIKQDLQAARAEVPNSKEEVTVQDSNLGKLGVQYVIEGSLLGGAMIAQHLTKCPAIENLPPQQFYAAGSPERAKRWRNYVAHMNSIDLTPQESKEIVEAANQTFNMFKQASLLNGIH</sequence>
<evidence type="ECO:0008006" key="3">
    <source>
        <dbReference type="Google" id="ProtNLM"/>
    </source>
</evidence>
<keyword evidence="2" id="KW-1185">Reference proteome</keyword>
<dbReference type="OrthoDB" id="114943at2"/>
<dbReference type="InterPro" id="IPR016053">
    <property type="entry name" value="Haem_Oase-like"/>
</dbReference>
<proteinExistence type="predicted"/>
<reference evidence="1 2" key="1">
    <citation type="submission" date="2016-11" db="EMBL/GenBank/DDBJ databases">
        <title>Trade-off between light-utilization and light-protection in marine flavobacteria.</title>
        <authorList>
            <person name="Kumagai Y."/>
        </authorList>
    </citation>
    <scope>NUCLEOTIDE SEQUENCE [LARGE SCALE GENOMIC DNA]</scope>
    <source>
        <strain evidence="1 2">JCM 17109</strain>
    </source>
</reference>
<organism evidence="1 2">
    <name type="scientific">Nonlabens agnitus</name>
    <dbReference type="NCBI Taxonomy" id="870484"/>
    <lineage>
        <taxon>Bacteria</taxon>
        <taxon>Pseudomonadati</taxon>
        <taxon>Bacteroidota</taxon>
        <taxon>Flavobacteriia</taxon>
        <taxon>Flavobacteriales</taxon>
        <taxon>Flavobacteriaceae</taxon>
        <taxon>Nonlabens</taxon>
    </lineage>
</organism>
<name>A0A2S9WVY0_9FLAO</name>
<dbReference type="Gene3D" id="1.20.910.10">
    <property type="entry name" value="Heme oxygenase-like"/>
    <property type="match status" value="1"/>
</dbReference>
<dbReference type="Pfam" id="PF01126">
    <property type="entry name" value="Heme_oxygenase"/>
    <property type="match status" value="2"/>
</dbReference>
<protein>
    <recommendedName>
        <fullName evidence="3">Heme oxygenase</fullName>
    </recommendedName>
</protein>
<dbReference type="GO" id="GO:0004392">
    <property type="term" value="F:heme oxygenase (decyclizing) activity"/>
    <property type="evidence" value="ECO:0007669"/>
    <property type="project" value="InterPro"/>
</dbReference>
<evidence type="ECO:0000313" key="1">
    <source>
        <dbReference type="EMBL" id="PRP67650.1"/>
    </source>
</evidence>